<proteinExistence type="predicted"/>
<reference evidence="2" key="1">
    <citation type="submission" date="2020-05" db="UniProtKB">
        <authorList>
            <consortium name="EnsemblMetazoa"/>
        </authorList>
    </citation>
    <scope>IDENTIFICATION</scope>
    <source>
        <strain evidence="2">TTRI</strain>
    </source>
</reference>
<evidence type="ECO:0000313" key="3">
    <source>
        <dbReference type="Proteomes" id="UP000078200"/>
    </source>
</evidence>
<keyword evidence="1" id="KW-1133">Transmembrane helix</keyword>
<name>A0A1A9V316_GLOAU</name>
<evidence type="ECO:0000313" key="2">
    <source>
        <dbReference type="EnsemblMetazoa" id="GAUT024091-PA"/>
    </source>
</evidence>
<dbReference type="EnsemblMetazoa" id="GAUT024091-RA">
    <property type="protein sequence ID" value="GAUT024091-PA"/>
    <property type="gene ID" value="GAUT024091"/>
</dbReference>
<feature type="transmembrane region" description="Helical" evidence="1">
    <location>
        <begin position="16"/>
        <end position="39"/>
    </location>
</feature>
<dbReference type="Proteomes" id="UP000078200">
    <property type="component" value="Unassembled WGS sequence"/>
</dbReference>
<accession>A0A1A9V316</accession>
<dbReference type="VEuPathDB" id="VectorBase:GAUT024091"/>
<dbReference type="AlphaFoldDB" id="A0A1A9V316"/>
<keyword evidence="1" id="KW-0812">Transmembrane</keyword>
<protein>
    <submittedName>
        <fullName evidence="2">Uncharacterized protein</fullName>
    </submittedName>
</protein>
<evidence type="ECO:0000256" key="1">
    <source>
        <dbReference type="SAM" id="Phobius"/>
    </source>
</evidence>
<sequence length="113" mass="12674">MQDGSLCMVNEIFKKLYIFVGISTILNVYIDAMHAHGIYLRKNRDDYRSAYNQQDYPIHLSGVTTLKIVKVASARIAGVLGNNFSCGLPLLTYFIFEMIFQNTALTSYAAHGS</sequence>
<keyword evidence="1" id="KW-0472">Membrane</keyword>
<organism evidence="2 3">
    <name type="scientific">Glossina austeni</name>
    <name type="common">Savannah tsetse fly</name>
    <dbReference type="NCBI Taxonomy" id="7395"/>
    <lineage>
        <taxon>Eukaryota</taxon>
        <taxon>Metazoa</taxon>
        <taxon>Ecdysozoa</taxon>
        <taxon>Arthropoda</taxon>
        <taxon>Hexapoda</taxon>
        <taxon>Insecta</taxon>
        <taxon>Pterygota</taxon>
        <taxon>Neoptera</taxon>
        <taxon>Endopterygota</taxon>
        <taxon>Diptera</taxon>
        <taxon>Brachycera</taxon>
        <taxon>Muscomorpha</taxon>
        <taxon>Hippoboscoidea</taxon>
        <taxon>Glossinidae</taxon>
        <taxon>Glossina</taxon>
    </lineage>
</organism>
<keyword evidence="3" id="KW-1185">Reference proteome</keyword>